<evidence type="ECO:0000313" key="1">
    <source>
        <dbReference type="EMBL" id="QDU01063.1"/>
    </source>
</evidence>
<protein>
    <submittedName>
        <fullName evidence="1">Uncharacterized protein</fullName>
    </submittedName>
</protein>
<gene>
    <name evidence="1" type="ORF">V6x_07410</name>
</gene>
<name>A0A517W754_9PLAN</name>
<accession>A0A517W754</accession>
<dbReference type="Proteomes" id="UP000320722">
    <property type="component" value="Chromosome"/>
</dbReference>
<dbReference type="EMBL" id="CP036347">
    <property type="protein sequence ID" value="QDU01063.1"/>
    <property type="molecule type" value="Genomic_DNA"/>
</dbReference>
<reference evidence="1 2" key="1">
    <citation type="submission" date="2019-02" db="EMBL/GenBank/DDBJ databases">
        <title>Deep-cultivation of Planctomycetes and their phenomic and genomic characterization uncovers novel biology.</title>
        <authorList>
            <person name="Wiegand S."/>
            <person name="Jogler M."/>
            <person name="Boedeker C."/>
            <person name="Pinto D."/>
            <person name="Vollmers J."/>
            <person name="Rivas-Marin E."/>
            <person name="Kohn T."/>
            <person name="Peeters S.H."/>
            <person name="Heuer A."/>
            <person name="Rast P."/>
            <person name="Oberbeckmann S."/>
            <person name="Bunk B."/>
            <person name="Jeske O."/>
            <person name="Meyerdierks A."/>
            <person name="Storesund J.E."/>
            <person name="Kallscheuer N."/>
            <person name="Luecker S."/>
            <person name="Lage O.M."/>
            <person name="Pohl T."/>
            <person name="Merkel B.J."/>
            <person name="Hornburger P."/>
            <person name="Mueller R.-W."/>
            <person name="Bruemmer F."/>
            <person name="Labrenz M."/>
            <person name="Spormann A.M."/>
            <person name="Op den Camp H."/>
            <person name="Overmann J."/>
            <person name="Amann R."/>
            <person name="Jetten M.S.M."/>
            <person name="Mascher T."/>
            <person name="Medema M.H."/>
            <person name="Devos D.P."/>
            <person name="Kaster A.-K."/>
            <person name="Ovreas L."/>
            <person name="Rohde M."/>
            <person name="Galperin M.Y."/>
            <person name="Jogler C."/>
        </authorList>
    </citation>
    <scope>NUCLEOTIDE SEQUENCE [LARGE SCALE GENOMIC DNA]</scope>
    <source>
        <strain evidence="1 2">V6</strain>
    </source>
</reference>
<organism evidence="1 2">
    <name type="scientific">Gimesia chilikensis</name>
    <dbReference type="NCBI Taxonomy" id="2605989"/>
    <lineage>
        <taxon>Bacteria</taxon>
        <taxon>Pseudomonadati</taxon>
        <taxon>Planctomycetota</taxon>
        <taxon>Planctomycetia</taxon>
        <taxon>Planctomycetales</taxon>
        <taxon>Planctomycetaceae</taxon>
        <taxon>Gimesia</taxon>
    </lineage>
</organism>
<dbReference type="AlphaFoldDB" id="A0A517W754"/>
<sequence>MINTIGTNESGRLMHDIWNELAGFLNRGEAGVMLKPLEEKLGRLNLRAAIIDLFKWMRTRHRFKNNRPLVLETEYPRTAFLRQLVSEVEPLAAVLDVNEKQIQFSEHVSEKERLEILAYVDAEFRPRLHVYHRPPGRTRE</sequence>
<proteinExistence type="predicted"/>
<evidence type="ECO:0000313" key="2">
    <source>
        <dbReference type="Proteomes" id="UP000320722"/>
    </source>
</evidence>